<accession>A0AAU7CVW2</accession>
<dbReference type="InterPro" id="IPR043129">
    <property type="entry name" value="ATPase_NBD"/>
</dbReference>
<evidence type="ECO:0000313" key="3">
    <source>
        <dbReference type="EMBL" id="XBH12042.1"/>
    </source>
</evidence>
<dbReference type="GO" id="GO:0097175">
    <property type="term" value="P:1,6-anhydro-N-acetyl-beta-muramic acid catabolic process"/>
    <property type="evidence" value="ECO:0007669"/>
    <property type="project" value="UniProtKB-UniRule"/>
</dbReference>
<dbReference type="RefSeq" id="WP_348266331.1">
    <property type="nucleotide sequence ID" value="NZ_CP121194.1"/>
</dbReference>
<comment type="pathway">
    <text evidence="1">Cell wall biogenesis; peptidoglycan recycling.</text>
</comment>
<dbReference type="GO" id="GO:0009254">
    <property type="term" value="P:peptidoglycan turnover"/>
    <property type="evidence" value="ECO:0007669"/>
    <property type="project" value="UniProtKB-UniRule"/>
</dbReference>
<keyword evidence="1 2" id="KW-0418">Kinase</keyword>
<feature type="binding site" evidence="1">
    <location>
        <begin position="13"/>
        <end position="20"/>
    </location>
    <ligand>
        <name>ATP</name>
        <dbReference type="ChEBI" id="CHEBI:30616"/>
    </ligand>
</feature>
<dbReference type="EC" id="2.7.1.170" evidence="1"/>
<dbReference type="EMBL" id="CP121195">
    <property type="protein sequence ID" value="XBH12042.1"/>
    <property type="molecule type" value="Genomic_DNA"/>
</dbReference>
<dbReference type="InterPro" id="IPR005338">
    <property type="entry name" value="Anhydro_N_Ac-Mur_kinase"/>
</dbReference>
<accession>A0AAU7D3Y2</accession>
<dbReference type="EMBL" id="CP121194">
    <property type="protein sequence ID" value="XBH08821.1"/>
    <property type="molecule type" value="Genomic_DNA"/>
</dbReference>
<dbReference type="SUPFAM" id="SSF53067">
    <property type="entry name" value="Actin-like ATPase domain"/>
    <property type="match status" value="1"/>
</dbReference>
<dbReference type="KEGG" id="epl:P4G45_09965"/>
<comment type="function">
    <text evidence="1">Catalyzes the specific phosphorylation of 1,6-anhydro-N-acetylmuramic acid (anhMurNAc) with the simultaneous cleavage of the 1,6-anhydro ring, generating MurNAc-6-P. Is required for the utilization of anhMurNAc either imported from the medium or derived from its own cell wall murein, and thus plays a role in cell wall recycling.</text>
</comment>
<comment type="pathway">
    <text evidence="1">Amino-sugar metabolism; 1,6-anhydro-N-acetylmuramate degradation.</text>
</comment>
<dbReference type="HAMAP" id="MF_01270">
    <property type="entry name" value="AnhMurNAc_kinase"/>
    <property type="match status" value="1"/>
</dbReference>
<proteinExistence type="inferred from homology"/>
<name>A0AAU7CVW2_9BACT</name>
<dbReference type="PANTHER" id="PTHR30605:SF0">
    <property type="entry name" value="ANHYDRO-N-ACETYLMURAMIC ACID KINASE"/>
    <property type="match status" value="1"/>
</dbReference>
<dbReference type="AlphaFoldDB" id="A0AAU7CVW2"/>
<reference evidence="2" key="1">
    <citation type="submission" date="2023-03" db="EMBL/GenBank/DDBJ databases">
        <title>Edaphobacter sp.</title>
        <authorList>
            <person name="Huber K.J."/>
            <person name="Papendorf J."/>
            <person name="Pilke C."/>
            <person name="Bunk B."/>
            <person name="Sproeer C."/>
            <person name="Pester M."/>
        </authorList>
    </citation>
    <scope>NUCLEOTIDE SEQUENCE</scope>
    <source>
        <strain evidence="2">DSM 109919</strain>
        <strain evidence="3">DSM 109920</strain>
    </source>
</reference>
<keyword evidence="1" id="KW-0119">Carbohydrate metabolism</keyword>
<gene>
    <name evidence="1" type="primary">anmK</name>
    <name evidence="2" type="ORF">P4G45_09965</name>
    <name evidence="3" type="ORF">P8936_09990</name>
</gene>
<keyword evidence="1 2" id="KW-0808">Transferase</keyword>
<dbReference type="GO" id="GO:0016773">
    <property type="term" value="F:phosphotransferase activity, alcohol group as acceptor"/>
    <property type="evidence" value="ECO:0007669"/>
    <property type="project" value="UniProtKB-UniRule"/>
</dbReference>
<dbReference type="NCBIfam" id="NF007148">
    <property type="entry name" value="PRK09585.3-2"/>
    <property type="match status" value="1"/>
</dbReference>
<protein>
    <recommendedName>
        <fullName evidence="1">Anhydro-N-acetylmuramic acid kinase</fullName>
        <ecNumber evidence="1">2.7.1.170</ecNumber>
    </recommendedName>
    <alternativeName>
        <fullName evidence="1">AnhMurNAc kinase</fullName>
    </alternativeName>
</protein>
<dbReference type="PANTHER" id="PTHR30605">
    <property type="entry name" value="ANHYDRO-N-ACETYLMURAMIC ACID KINASE"/>
    <property type="match status" value="1"/>
</dbReference>
<comment type="similarity">
    <text evidence="1">Belongs to the anhydro-N-acetylmuramic acid kinase family.</text>
</comment>
<dbReference type="Pfam" id="PF03702">
    <property type="entry name" value="AnmK"/>
    <property type="match status" value="1"/>
</dbReference>
<dbReference type="Gene3D" id="3.30.420.40">
    <property type="match status" value="2"/>
</dbReference>
<keyword evidence="1" id="KW-0067">ATP-binding</keyword>
<dbReference type="GO" id="GO:0005524">
    <property type="term" value="F:ATP binding"/>
    <property type="evidence" value="ECO:0007669"/>
    <property type="project" value="UniProtKB-UniRule"/>
</dbReference>
<dbReference type="CDD" id="cd24050">
    <property type="entry name" value="ASKHA_NBD_ANMK"/>
    <property type="match status" value="1"/>
</dbReference>
<comment type="catalytic activity">
    <reaction evidence="1">
        <text>1,6-anhydro-N-acetyl-beta-muramate + ATP + H2O = N-acetyl-D-muramate 6-phosphate + ADP + H(+)</text>
        <dbReference type="Rhea" id="RHEA:24952"/>
        <dbReference type="ChEBI" id="CHEBI:15377"/>
        <dbReference type="ChEBI" id="CHEBI:15378"/>
        <dbReference type="ChEBI" id="CHEBI:30616"/>
        <dbReference type="ChEBI" id="CHEBI:58690"/>
        <dbReference type="ChEBI" id="CHEBI:58722"/>
        <dbReference type="ChEBI" id="CHEBI:456216"/>
        <dbReference type="EC" id="2.7.1.170"/>
    </reaction>
</comment>
<keyword evidence="1" id="KW-0547">Nucleotide-binding</keyword>
<dbReference type="GO" id="GO:0016301">
    <property type="term" value="F:kinase activity"/>
    <property type="evidence" value="ECO:0007669"/>
    <property type="project" value="UniProtKB-KW"/>
</dbReference>
<evidence type="ECO:0000313" key="2">
    <source>
        <dbReference type="EMBL" id="XBH08821.1"/>
    </source>
</evidence>
<sequence>MPKSMVVAGVMSGTSADGVDVALCRISPAKDANGVPRVKLLGHAGFGYSKAVRAAVLAAMDAKATSVAELSRLNWRLGEIYADCVEKAAAKFGVKVGLVGCHGQTIYHQGVAAKYLGSDVRCTWQMGEASVIAERLRVPVVSDFRPADMAAGGQAAPLVPMLDYVMFRLAKMNRVLQNLGGIGNLAAIPAGAGVDGVMAFDTGPGNMVIDACMERLYGKAFDRGGAVARRGRVISTVVARILEQRYFSALPPKSCGREEFGADFVAQFMSMCRKVGAVDADVVATATALTAESVLAGYRKFVWAHLGTAAPLARTEFVVAGGGAKNAALMDMLRERLQPLGVKVRLMDELGVPGQAKEGVAFALLAWLSWFGLPGNVPSATGAARPVVLGKVAHG</sequence>
<organism evidence="2">
    <name type="scientific">Edaphobacter paludis</name>
    <dbReference type="NCBI Taxonomy" id="3035702"/>
    <lineage>
        <taxon>Bacteria</taxon>
        <taxon>Pseudomonadati</taxon>
        <taxon>Acidobacteriota</taxon>
        <taxon>Terriglobia</taxon>
        <taxon>Terriglobales</taxon>
        <taxon>Acidobacteriaceae</taxon>
        <taxon>Edaphobacter</taxon>
    </lineage>
</organism>
<evidence type="ECO:0000256" key="1">
    <source>
        <dbReference type="HAMAP-Rule" id="MF_01270"/>
    </source>
</evidence>
<dbReference type="GO" id="GO:0006040">
    <property type="term" value="P:amino sugar metabolic process"/>
    <property type="evidence" value="ECO:0007669"/>
    <property type="project" value="InterPro"/>
</dbReference>